<evidence type="ECO:0008006" key="3">
    <source>
        <dbReference type="Google" id="ProtNLM"/>
    </source>
</evidence>
<accession>A0A7Y9E2W5</accession>
<evidence type="ECO:0000313" key="1">
    <source>
        <dbReference type="EMBL" id="NYD40249.1"/>
    </source>
</evidence>
<dbReference type="EMBL" id="JACCBG010000001">
    <property type="protein sequence ID" value="NYD40249.1"/>
    <property type="molecule type" value="Genomic_DNA"/>
</dbReference>
<gene>
    <name evidence="1" type="ORF">BJZ21_000332</name>
</gene>
<comment type="caution">
    <text evidence="1">The sequence shown here is derived from an EMBL/GenBank/DDBJ whole genome shotgun (WGS) entry which is preliminary data.</text>
</comment>
<keyword evidence="2" id="KW-1185">Reference proteome</keyword>
<proteinExistence type="predicted"/>
<protein>
    <recommendedName>
        <fullName evidence="3">Acetoacetate decarboxylase</fullName>
    </recommendedName>
</protein>
<dbReference type="AlphaFoldDB" id="A0A7Y9E2W5"/>
<dbReference type="Proteomes" id="UP000535511">
    <property type="component" value="Unassembled WGS sequence"/>
</dbReference>
<dbReference type="SUPFAM" id="SSF160104">
    <property type="entry name" value="Acetoacetate decarboxylase-like"/>
    <property type="match status" value="1"/>
</dbReference>
<name>A0A7Y9E2W5_9ACTN</name>
<organism evidence="1 2">
    <name type="scientific">Nocardioides panaciterrulae</name>
    <dbReference type="NCBI Taxonomy" id="661492"/>
    <lineage>
        <taxon>Bacteria</taxon>
        <taxon>Bacillati</taxon>
        <taxon>Actinomycetota</taxon>
        <taxon>Actinomycetes</taxon>
        <taxon>Propionibacteriales</taxon>
        <taxon>Nocardioidaceae</taxon>
        <taxon>Nocardioides</taxon>
    </lineage>
</organism>
<sequence length="306" mass="32909">MTMPLEQATGPLHGPERQPYGYAGGQGRVVVAGRVVELPVFYHRVDCFFSVHLASYDAVREALPSREIVPVRWFDGRAAIEVAALRYLDVTAAADGGAVRLAPYAELLISPLVSRHVLPPGVAMLASEQLKVGSFVADAAVTTIEGRDLAREGFGFPAFMADLAFLDAPKEQAVVVSEGEQSILSLRVRPGGRMARVHQPWVLYSSLGGALLETRSPATGWRLGRTGRRSASLTLGDHPVVERLRELGLDTEALASATYLGLRRILPAGHVVADARAWPGHAGEEREEGRYVVDHGGTAHAPMLRG</sequence>
<dbReference type="InterPro" id="IPR023375">
    <property type="entry name" value="ADC_dom_sf"/>
</dbReference>
<dbReference type="RefSeq" id="WP_179662163.1">
    <property type="nucleotide sequence ID" value="NZ_JACCBG010000001.1"/>
</dbReference>
<dbReference type="Gene3D" id="2.40.400.10">
    <property type="entry name" value="Acetoacetate decarboxylase-like"/>
    <property type="match status" value="1"/>
</dbReference>
<evidence type="ECO:0000313" key="2">
    <source>
        <dbReference type="Proteomes" id="UP000535511"/>
    </source>
</evidence>
<reference evidence="1 2" key="1">
    <citation type="submission" date="2020-07" db="EMBL/GenBank/DDBJ databases">
        <title>Sequencing the genomes of 1000 actinobacteria strains.</title>
        <authorList>
            <person name="Klenk H.-P."/>
        </authorList>
    </citation>
    <scope>NUCLEOTIDE SEQUENCE [LARGE SCALE GENOMIC DNA]</scope>
    <source>
        <strain evidence="1 2">DSM 21350</strain>
    </source>
</reference>